<dbReference type="RefSeq" id="WP_062493846.1">
    <property type="nucleotide sequence ID" value="NZ_LHZB01000085.1"/>
</dbReference>
<organism evidence="1 2">
    <name type="scientific">Gluconobacter potus</name>
    <dbReference type="NCBI Taxonomy" id="2724927"/>
    <lineage>
        <taxon>Bacteria</taxon>
        <taxon>Pseudomonadati</taxon>
        <taxon>Pseudomonadota</taxon>
        <taxon>Alphaproteobacteria</taxon>
        <taxon>Acetobacterales</taxon>
        <taxon>Acetobacteraceae</taxon>
        <taxon>Gluconobacter</taxon>
    </lineage>
</organism>
<evidence type="ECO:0000313" key="1">
    <source>
        <dbReference type="EMBL" id="KXV02725.1"/>
    </source>
</evidence>
<dbReference type="EMBL" id="LHZB01000085">
    <property type="protein sequence ID" value="KXV02725.1"/>
    <property type="molecule type" value="Genomic_DNA"/>
</dbReference>
<reference evidence="1 2" key="1">
    <citation type="submission" date="2015-06" db="EMBL/GenBank/DDBJ databases">
        <title>Improved classification and identification of acetic acid bacteria using matrix-assisted laser desorption/ionization time-of-flight mass spectrometry; Gluconobacter nephelii and Gluconobacter uchimurae are later heterotypic synonyms of Gluconobacter japonicus and Gluconobacter oxydans, respectively.</title>
        <authorList>
            <person name="Li L."/>
            <person name="Cleenwerck I."/>
            <person name="De Vuyst L."/>
            <person name="Vandamme P."/>
        </authorList>
    </citation>
    <scope>NUCLEOTIDE SEQUENCE [LARGE SCALE GENOMIC DNA]</scope>
    <source>
        <strain evidence="1 2">LMG 1764</strain>
    </source>
</reference>
<comment type="caution">
    <text evidence="1">The sequence shown here is derived from an EMBL/GenBank/DDBJ whole genome shotgun (WGS) entry which is preliminary data.</text>
</comment>
<accession>A0A149QZJ3</accession>
<evidence type="ECO:0000313" key="2">
    <source>
        <dbReference type="Proteomes" id="UP000075573"/>
    </source>
</evidence>
<dbReference type="AlphaFoldDB" id="A0A149QZJ3"/>
<dbReference type="Proteomes" id="UP000075573">
    <property type="component" value="Unassembled WGS sequence"/>
</dbReference>
<name>A0A149QZJ3_9PROT</name>
<protein>
    <submittedName>
        <fullName evidence="1">Uncharacterized protein</fullName>
    </submittedName>
</protein>
<proteinExistence type="predicted"/>
<gene>
    <name evidence="1" type="ORF">AD929_01905</name>
</gene>
<sequence>MMTSAEIRLPLKPDDDEVRLFWADLDDCGADITFFGEPVARHLIMNALSAPAENLDFGKLGFEEHYDLRARGLITKTPSVLDQLAAMGFDRKTALFSMRRPPSTPKEAVQPDSQLDEISYLLFDVAAQLAKGASVKGVVVHDEDEMGSIREKLDTARSLLSDVLNAPAGEDKR</sequence>
<dbReference type="PATRIC" id="fig|442.7.peg.2629"/>